<sequence>MRITVFEYEKLLIKQHRNEQLHYITAMDAAQLQNIFVGDVPAFVRRDNYVAAQQWVGVVDLQGLSIEVLPKISFCESSLQNRKILINMLCTVDHITLSSPRESSVSIESFGFRDLMIYNYIVLLEQYVKSSLILDYVKITKTQSVLRGKIDFRQQFNRPEEFPTKFKCTYSKYLKDNKINQLLLCALTQMFNDTGSSQLRYRIKKLTHEFSDIQNVSRDIALKTHIAFNSINSRIQSPVCFARLYLENLSVGFSAGKQKAQFMLFDMSKLYERYVYCCYHKIYGSHVNYQYAKKYLVKSSSGRRYILLRPDIVLKRDDCLTILDTKWKRIHGFAKESDIYQMNAYGTSFDGCRAVYLLYPYDSDSTAYIGDYSLELANNTRQNLRIRLVDLSISLNWPRFRSHLISLVE</sequence>
<evidence type="ECO:0000313" key="1">
    <source>
        <dbReference type="EMBL" id="MEQ2385201.1"/>
    </source>
</evidence>
<protein>
    <recommendedName>
        <fullName evidence="3">Restriction endonuclease</fullName>
    </recommendedName>
</protein>
<dbReference type="InterPro" id="IPR019292">
    <property type="entry name" value="McrC"/>
</dbReference>
<keyword evidence="2" id="KW-1185">Reference proteome</keyword>
<evidence type="ECO:0008006" key="3">
    <source>
        <dbReference type="Google" id="ProtNLM"/>
    </source>
</evidence>
<dbReference type="RefSeq" id="WP_349185979.1">
    <property type="nucleotide sequence ID" value="NZ_JBBMEN010000004.1"/>
</dbReference>
<dbReference type="PANTHER" id="PTHR38733:SF1">
    <property type="entry name" value="TYPE IV METHYL-DIRECTED RESTRICTION ENZYME ECOKMCRBC"/>
    <property type="match status" value="1"/>
</dbReference>
<gene>
    <name evidence="1" type="ORF">WMO20_04515</name>
</gene>
<evidence type="ECO:0000313" key="2">
    <source>
        <dbReference type="Proteomes" id="UP001465119"/>
    </source>
</evidence>
<dbReference type="Proteomes" id="UP001465119">
    <property type="component" value="Unassembled WGS sequence"/>
</dbReference>
<proteinExistence type="predicted"/>
<dbReference type="Pfam" id="PF10117">
    <property type="entry name" value="McrBC"/>
    <property type="match status" value="1"/>
</dbReference>
<accession>A0ABV1C0U4</accession>
<organism evidence="1 2">
    <name type="scientific">Faecalibacterium intestinale</name>
    <dbReference type="NCBI Taxonomy" id="3133155"/>
    <lineage>
        <taxon>Bacteria</taxon>
        <taxon>Bacillati</taxon>
        <taxon>Bacillota</taxon>
        <taxon>Clostridia</taxon>
        <taxon>Eubacteriales</taxon>
        <taxon>Oscillospiraceae</taxon>
        <taxon>Faecalibacterium</taxon>
    </lineage>
</organism>
<comment type="caution">
    <text evidence="1">The sequence shown here is derived from an EMBL/GenBank/DDBJ whole genome shotgun (WGS) entry which is preliminary data.</text>
</comment>
<name>A0ABV1C0U4_9FIRM</name>
<dbReference type="EMBL" id="JBBMEN010000004">
    <property type="protein sequence ID" value="MEQ2385201.1"/>
    <property type="molecule type" value="Genomic_DNA"/>
</dbReference>
<reference evidence="1 2" key="1">
    <citation type="submission" date="2024-03" db="EMBL/GenBank/DDBJ databases">
        <title>Human intestinal bacterial collection.</title>
        <authorList>
            <person name="Pauvert C."/>
            <person name="Hitch T.C.A."/>
            <person name="Clavel T."/>
        </authorList>
    </citation>
    <scope>NUCLEOTIDE SEQUENCE [LARGE SCALE GENOMIC DNA]</scope>
    <source>
        <strain evidence="1 2">CLA-AA-H281</strain>
    </source>
</reference>
<dbReference type="PANTHER" id="PTHR38733">
    <property type="entry name" value="PROTEIN MCRC"/>
    <property type="match status" value="1"/>
</dbReference>